<sequence>MWRRWWGASPRCAGWFPTTANANCWGARTCSASSSAPTGPCLGTSSAKPPTSGPPSAFTARDCSGDSLNKASSAKSVASMLTSTAGSRC</sequence>
<evidence type="ECO:0000313" key="2">
    <source>
        <dbReference type="EMBL" id="MXU86010.1"/>
    </source>
</evidence>
<dbReference type="AlphaFoldDB" id="A0A6B0UBA3"/>
<feature type="region of interest" description="Disordered" evidence="1">
    <location>
        <begin position="32"/>
        <end position="60"/>
    </location>
</feature>
<organism evidence="2">
    <name type="scientific">Ixodes ricinus</name>
    <name type="common">Common tick</name>
    <name type="synonym">Acarus ricinus</name>
    <dbReference type="NCBI Taxonomy" id="34613"/>
    <lineage>
        <taxon>Eukaryota</taxon>
        <taxon>Metazoa</taxon>
        <taxon>Ecdysozoa</taxon>
        <taxon>Arthropoda</taxon>
        <taxon>Chelicerata</taxon>
        <taxon>Arachnida</taxon>
        <taxon>Acari</taxon>
        <taxon>Parasitiformes</taxon>
        <taxon>Ixodida</taxon>
        <taxon>Ixodoidea</taxon>
        <taxon>Ixodidae</taxon>
        <taxon>Ixodinae</taxon>
        <taxon>Ixodes</taxon>
    </lineage>
</organism>
<name>A0A6B0UBA3_IXORI</name>
<feature type="compositionally biased region" description="Polar residues" evidence="1">
    <location>
        <begin position="32"/>
        <end position="49"/>
    </location>
</feature>
<dbReference type="EMBL" id="GIFC01003927">
    <property type="protein sequence ID" value="MXU86010.1"/>
    <property type="molecule type" value="Transcribed_RNA"/>
</dbReference>
<protein>
    <submittedName>
        <fullName evidence="2">Putative secreted protein</fullName>
    </submittedName>
</protein>
<proteinExistence type="predicted"/>
<accession>A0A6B0UBA3</accession>
<evidence type="ECO:0000256" key="1">
    <source>
        <dbReference type="SAM" id="MobiDB-lite"/>
    </source>
</evidence>
<reference evidence="2" key="1">
    <citation type="submission" date="2019-12" db="EMBL/GenBank/DDBJ databases">
        <title>An insight into the sialome of adult female Ixodes ricinus ticks feeding for 6 days.</title>
        <authorList>
            <person name="Perner J."/>
            <person name="Ribeiro J.M.C."/>
        </authorList>
    </citation>
    <scope>NUCLEOTIDE SEQUENCE</scope>
    <source>
        <strain evidence="2">Semi-engorged</strain>
        <tissue evidence="2">Salivary glands</tissue>
    </source>
</reference>